<dbReference type="Pfam" id="PF11312">
    <property type="entry name" value="Methyltransf_34"/>
    <property type="match status" value="1"/>
</dbReference>
<feature type="region of interest" description="Disordered" evidence="1">
    <location>
        <begin position="88"/>
        <end position="114"/>
    </location>
</feature>
<keyword evidence="3" id="KW-1185">Reference proteome</keyword>
<proteinExistence type="predicted"/>
<feature type="compositionally biased region" description="Basic residues" evidence="1">
    <location>
        <begin position="14"/>
        <end position="25"/>
    </location>
</feature>
<feature type="region of interest" description="Disordered" evidence="1">
    <location>
        <begin position="239"/>
        <end position="262"/>
    </location>
</feature>
<accession>A0A1L9NPF4</accession>
<dbReference type="VEuPathDB" id="FungiDB:ASPTUDRAFT_289959"/>
<feature type="compositionally biased region" description="Polar residues" evidence="1">
    <location>
        <begin position="30"/>
        <end position="41"/>
    </location>
</feature>
<dbReference type="OrthoDB" id="6419443at2759"/>
<evidence type="ECO:0000256" key="1">
    <source>
        <dbReference type="SAM" id="MobiDB-lite"/>
    </source>
</evidence>
<dbReference type="AlphaFoldDB" id="A0A1L9NPF4"/>
<dbReference type="InterPro" id="IPR021463">
    <property type="entry name" value="Methyltransf_34"/>
</dbReference>
<feature type="region of interest" description="Disordered" evidence="1">
    <location>
        <begin position="1"/>
        <end position="55"/>
    </location>
</feature>
<dbReference type="STRING" id="767770.A0A1L9NPF4"/>
<sequence length="478" mass="52279">MKMAPPRSGNTSKKPNKKESSKKKPSSSSQAQPRRTTSKTDPNQHHHAAHQNHELNISTTIPLTLQQLLLNVFKTALLTNGHNYLYNREETKQNDDEDATTTEATGDSAEQQQQEQLDIKSLIQTIKTHLYNRDFDSAFTDANEDLLRAYALRWSSSRALGYAGIFRALLKEVIKPVSKDDDAAAAAASTKNVVCIGGGAGAEIVALAAAWRDFLDGAELPSSSSASDEGQIADAVKAVSLDDGKEEEEGKQLTSTSTSATATSTLPGLSVTAVDIADWSKVVERLSTAIRSPTVTGSKLHPAPLLSSNEDEEKKEKKTPGFNVQFEKLDVLSAGEKELQGLFSRQGAESCSTALVTLMFTLNELFSTSMAKATGFLLRMTDLLRPGTVLLVVDSPGSYSTLKLGKGGDGEVRERQYPMKFLLDHTLLSVAEGKWERLLSQDSRWWRRDAARLKYDVGEGAGLEDMRFQVHVYRRVGE</sequence>
<evidence type="ECO:0000313" key="3">
    <source>
        <dbReference type="Proteomes" id="UP000184304"/>
    </source>
</evidence>
<dbReference type="EMBL" id="KV878176">
    <property type="protein sequence ID" value="OJI91082.1"/>
    <property type="molecule type" value="Genomic_DNA"/>
</dbReference>
<feature type="region of interest" description="Disordered" evidence="1">
    <location>
        <begin position="294"/>
        <end position="319"/>
    </location>
</feature>
<gene>
    <name evidence="2" type="ORF">ASPTUDRAFT_289959</name>
</gene>
<evidence type="ECO:0008006" key="4">
    <source>
        <dbReference type="Google" id="ProtNLM"/>
    </source>
</evidence>
<evidence type="ECO:0000313" key="2">
    <source>
        <dbReference type="EMBL" id="OJI91082.1"/>
    </source>
</evidence>
<organism evidence="2 3">
    <name type="scientific">Aspergillus tubingensis (strain CBS 134.48)</name>
    <dbReference type="NCBI Taxonomy" id="767770"/>
    <lineage>
        <taxon>Eukaryota</taxon>
        <taxon>Fungi</taxon>
        <taxon>Dikarya</taxon>
        <taxon>Ascomycota</taxon>
        <taxon>Pezizomycotina</taxon>
        <taxon>Eurotiomycetes</taxon>
        <taxon>Eurotiomycetidae</taxon>
        <taxon>Eurotiales</taxon>
        <taxon>Aspergillaceae</taxon>
        <taxon>Aspergillus</taxon>
        <taxon>Aspergillus subgen. Circumdati</taxon>
    </lineage>
</organism>
<dbReference type="OMA" id="GFNVQFE"/>
<reference evidence="3" key="1">
    <citation type="journal article" date="2017" name="Genome Biol.">
        <title>Comparative genomics reveals high biological diversity and specific adaptations in the industrially and medically important fungal genus Aspergillus.</title>
        <authorList>
            <person name="de Vries R.P."/>
            <person name="Riley R."/>
            <person name="Wiebenga A."/>
            <person name="Aguilar-Osorio G."/>
            <person name="Amillis S."/>
            <person name="Uchima C.A."/>
            <person name="Anderluh G."/>
            <person name="Asadollahi M."/>
            <person name="Askin M."/>
            <person name="Barry K."/>
            <person name="Battaglia E."/>
            <person name="Bayram O."/>
            <person name="Benocci T."/>
            <person name="Braus-Stromeyer S.A."/>
            <person name="Caldana C."/>
            <person name="Canovas D."/>
            <person name="Cerqueira G.C."/>
            <person name="Chen F."/>
            <person name="Chen W."/>
            <person name="Choi C."/>
            <person name="Clum A."/>
            <person name="Dos Santos R.A."/>
            <person name="Damasio A.R."/>
            <person name="Diallinas G."/>
            <person name="Emri T."/>
            <person name="Fekete E."/>
            <person name="Flipphi M."/>
            <person name="Freyberg S."/>
            <person name="Gallo A."/>
            <person name="Gournas C."/>
            <person name="Habgood R."/>
            <person name="Hainaut M."/>
            <person name="Harispe M.L."/>
            <person name="Henrissat B."/>
            <person name="Hilden K.S."/>
            <person name="Hope R."/>
            <person name="Hossain A."/>
            <person name="Karabika E."/>
            <person name="Karaffa L."/>
            <person name="Karanyi Z."/>
            <person name="Krasevec N."/>
            <person name="Kuo A."/>
            <person name="Kusch H."/>
            <person name="LaButti K."/>
            <person name="Lagendijk E.L."/>
            <person name="Lapidus A."/>
            <person name="Levasseur A."/>
            <person name="Lindquist E."/>
            <person name="Lipzen A."/>
            <person name="Logrieco A.F."/>
            <person name="MacCabe A."/>
            <person name="Maekelae M.R."/>
            <person name="Malavazi I."/>
            <person name="Melin P."/>
            <person name="Meyer V."/>
            <person name="Mielnichuk N."/>
            <person name="Miskei M."/>
            <person name="Molnar A.P."/>
            <person name="Mule G."/>
            <person name="Ngan C.Y."/>
            <person name="Orejas M."/>
            <person name="Orosz E."/>
            <person name="Ouedraogo J.P."/>
            <person name="Overkamp K.M."/>
            <person name="Park H.-S."/>
            <person name="Perrone G."/>
            <person name="Piumi F."/>
            <person name="Punt P.J."/>
            <person name="Ram A.F."/>
            <person name="Ramon A."/>
            <person name="Rauscher S."/>
            <person name="Record E."/>
            <person name="Riano-Pachon D.M."/>
            <person name="Robert V."/>
            <person name="Roehrig J."/>
            <person name="Ruller R."/>
            <person name="Salamov A."/>
            <person name="Salih N.S."/>
            <person name="Samson R.A."/>
            <person name="Sandor E."/>
            <person name="Sanguinetti M."/>
            <person name="Schuetze T."/>
            <person name="Sepcic K."/>
            <person name="Shelest E."/>
            <person name="Sherlock G."/>
            <person name="Sophianopoulou V."/>
            <person name="Squina F.M."/>
            <person name="Sun H."/>
            <person name="Susca A."/>
            <person name="Todd R.B."/>
            <person name="Tsang A."/>
            <person name="Unkles S.E."/>
            <person name="van de Wiele N."/>
            <person name="van Rossen-Uffink D."/>
            <person name="Oliveira J.V."/>
            <person name="Vesth T.C."/>
            <person name="Visser J."/>
            <person name="Yu J.-H."/>
            <person name="Zhou M."/>
            <person name="Andersen M.R."/>
            <person name="Archer D.B."/>
            <person name="Baker S.E."/>
            <person name="Benoit I."/>
            <person name="Brakhage A.A."/>
            <person name="Braus G.H."/>
            <person name="Fischer R."/>
            <person name="Frisvad J.C."/>
            <person name="Goldman G.H."/>
            <person name="Houbraken J."/>
            <person name="Oakley B."/>
            <person name="Pocsi I."/>
            <person name="Scazzocchio C."/>
            <person name="Seiboth B."/>
            <person name="vanKuyk P.A."/>
            <person name="Wortman J."/>
            <person name="Dyer P.S."/>
            <person name="Grigoriev I.V."/>
        </authorList>
    </citation>
    <scope>NUCLEOTIDE SEQUENCE [LARGE SCALE GENOMIC DNA]</scope>
    <source>
        <strain evidence="3">CBS 134.48</strain>
    </source>
</reference>
<name>A0A1L9NPF4_ASPTC</name>
<protein>
    <recommendedName>
        <fullName evidence="4">25S rRNA (Uridine(2843)-N(3))-methyltransferase</fullName>
    </recommendedName>
</protein>
<feature type="compositionally biased region" description="Basic and acidic residues" evidence="1">
    <location>
        <begin position="240"/>
        <end position="251"/>
    </location>
</feature>
<feature type="compositionally biased region" description="Low complexity" evidence="1">
    <location>
        <begin position="101"/>
        <end position="110"/>
    </location>
</feature>
<dbReference type="Proteomes" id="UP000184304">
    <property type="component" value="Unassembled WGS sequence"/>
</dbReference>